<dbReference type="Proteomes" id="UP000663946">
    <property type="component" value="Chromosome 2"/>
</dbReference>
<dbReference type="EMBL" id="CP049217">
    <property type="protein sequence ID" value="QTG15700.1"/>
    <property type="molecule type" value="Genomic_DNA"/>
</dbReference>
<protein>
    <submittedName>
        <fullName evidence="1">Uncharacterized protein</fullName>
    </submittedName>
</protein>
<dbReference type="RefSeq" id="WP_333722216.1">
    <property type="nucleotide sequence ID" value="NZ_CP049217.1"/>
</dbReference>
<name>A0AAJ4N5Y5_AGRTU</name>
<evidence type="ECO:0000313" key="2">
    <source>
        <dbReference type="Proteomes" id="UP000663946"/>
    </source>
</evidence>
<accession>A0AAJ4N5Y5</accession>
<reference evidence="1" key="1">
    <citation type="submission" date="2020-02" db="EMBL/GenBank/DDBJ databases">
        <title>Unexpected conservation and global transmission of agrobacterial virulence plasmids.</title>
        <authorList>
            <person name="Weisberg A.J."/>
            <person name="Davis E.W. II"/>
            <person name="Tabima J.R."/>
            <person name="Belcher M.S."/>
            <person name="Miller M."/>
            <person name="Kuo C.-H."/>
            <person name="Loper J.E."/>
            <person name="Grunwald N.J."/>
            <person name="Putnam M.L."/>
            <person name="Chang J.H."/>
        </authorList>
    </citation>
    <scope>NUCLEOTIDE SEQUENCE</scope>
    <source>
        <strain evidence="1">Q15/94</strain>
    </source>
</reference>
<gene>
    <name evidence="1" type="ORF">G6M86_20880</name>
</gene>
<dbReference type="AlphaFoldDB" id="A0AAJ4N5Y5"/>
<evidence type="ECO:0000313" key="1">
    <source>
        <dbReference type="EMBL" id="QTG15700.1"/>
    </source>
</evidence>
<sequence length="130" mass="14704">MNKEPIKQHTIYSDDNASVCISHKIGLHGGMFDYAVYFNAKASMRIGDKRVEMQFYPNQMATTIYTDGKPITTGRFAGIPNVCDSGYKHTGYSTKWEIDEIDVSDYLPIKLDPIDIKTKVIGVDCHLYTE</sequence>
<organism evidence="1 2">
    <name type="scientific">Agrobacterium tumefaciens</name>
    <dbReference type="NCBI Taxonomy" id="358"/>
    <lineage>
        <taxon>Bacteria</taxon>
        <taxon>Pseudomonadati</taxon>
        <taxon>Pseudomonadota</taxon>
        <taxon>Alphaproteobacteria</taxon>
        <taxon>Hyphomicrobiales</taxon>
        <taxon>Rhizobiaceae</taxon>
        <taxon>Rhizobium/Agrobacterium group</taxon>
        <taxon>Agrobacterium</taxon>
        <taxon>Agrobacterium tumefaciens complex</taxon>
    </lineage>
</organism>
<proteinExistence type="predicted"/>